<feature type="repeat" description="WD" evidence="1">
    <location>
        <begin position="254"/>
        <end position="295"/>
    </location>
</feature>
<name>A0A087SJV5_AUXPR</name>
<gene>
    <name evidence="3" type="ORF">F751_3647</name>
</gene>
<dbReference type="PANTHER" id="PTHR19846:SF0">
    <property type="entry name" value="PRE-MRNA PROCESSING FACTOR 4"/>
    <property type="match status" value="1"/>
</dbReference>
<dbReference type="AlphaFoldDB" id="A0A087SJV5"/>
<accession>A0A087SJV5</accession>
<dbReference type="GO" id="GO:0005524">
    <property type="term" value="F:ATP binding"/>
    <property type="evidence" value="ECO:0007669"/>
    <property type="project" value="InterPro"/>
</dbReference>
<dbReference type="GeneID" id="23615038"/>
<dbReference type="InterPro" id="IPR015943">
    <property type="entry name" value="WD40/YVTN_repeat-like_dom_sf"/>
</dbReference>
<reference evidence="3 4" key="1">
    <citation type="journal article" date="2014" name="BMC Genomics">
        <title>Oil accumulation mechanisms of the oleaginous microalga Chlorella protothecoides revealed through its genome, transcriptomes, and proteomes.</title>
        <authorList>
            <person name="Gao C."/>
            <person name="Wang Y."/>
            <person name="Shen Y."/>
            <person name="Yan D."/>
            <person name="He X."/>
            <person name="Dai J."/>
            <person name="Wu Q."/>
        </authorList>
    </citation>
    <scope>NUCLEOTIDE SEQUENCE [LARGE SCALE GENOMIC DNA]</scope>
    <source>
        <strain evidence="3 4">0710</strain>
    </source>
</reference>
<protein>
    <submittedName>
        <fullName evidence="3">U4/U6 small nuclear ribonucleoprotein Prp4</fullName>
    </submittedName>
</protein>
<dbReference type="Pfam" id="PF00400">
    <property type="entry name" value="WD40"/>
    <property type="match status" value="4"/>
</dbReference>
<dbReference type="eggNOG" id="KOG0351">
    <property type="taxonomic scope" value="Eukaryota"/>
</dbReference>
<dbReference type="PANTHER" id="PTHR19846">
    <property type="entry name" value="WD40 REPEAT PROTEIN"/>
    <property type="match status" value="1"/>
</dbReference>
<dbReference type="CDD" id="cd17920">
    <property type="entry name" value="DEXHc_RecQ"/>
    <property type="match status" value="1"/>
</dbReference>
<feature type="repeat" description="WD" evidence="1">
    <location>
        <begin position="338"/>
        <end position="380"/>
    </location>
</feature>
<dbReference type="KEGG" id="apro:F751_3647"/>
<keyword evidence="1" id="KW-0853">WD repeat</keyword>
<dbReference type="GO" id="GO:0046540">
    <property type="term" value="C:U4/U6 x U5 tri-snRNP complex"/>
    <property type="evidence" value="ECO:0007669"/>
    <property type="project" value="TreeGrafter"/>
</dbReference>
<dbReference type="Proteomes" id="UP000028924">
    <property type="component" value="Unassembled WGS sequence"/>
</dbReference>
<sequence>MTQAGSGADDLDGWRASTQKCLGKSLCYQLPALLLPGVTLVISPLIALMHNQAEQMPAALTPAVLWSGQSSKDAAATLEAIAAGKHKVILVSPERVNNIHLLKALQSHLPLSLVVVDECHCVTEWGHSFRPAYYRLGAALKRMLPAKSLLALTATATKLTEAAICQSLGIQTTLRETCLRENLRLHVKVNTSGMAETRTSYILSLVTPGSALADTSSILIYCAFRHDADVLAAKLQAIGHRAKSYHAGKHYKEQEGHSRAVYAIAFQGDGALAATGGMDATGRLWDLRTGRNIMKLEGHVKSILAADFSPNGYHVATGSEDNTAHVFDLRKKGTLTILPGHTSLISTVRFEPITGSYLLTCGYDKVSKLWAGRTLRLAKTLAGHDGKVMAGDISPDGACLIATAGYDRTLKLYSPDALALSI</sequence>
<dbReference type="InterPro" id="IPR027417">
    <property type="entry name" value="P-loop_NTPase"/>
</dbReference>
<dbReference type="STRING" id="3075.A0A087SJV5"/>
<keyword evidence="4" id="KW-1185">Reference proteome</keyword>
<dbReference type="RefSeq" id="XP_011398905.1">
    <property type="nucleotide sequence ID" value="XM_011400603.1"/>
</dbReference>
<dbReference type="InterPro" id="IPR014001">
    <property type="entry name" value="Helicase_ATP-bd"/>
</dbReference>
<dbReference type="InterPro" id="IPR001680">
    <property type="entry name" value="WD40_rpt"/>
</dbReference>
<dbReference type="SMART" id="SM00487">
    <property type="entry name" value="DEXDc"/>
    <property type="match status" value="1"/>
</dbReference>
<dbReference type="OrthoDB" id="540662at2759"/>
<dbReference type="PROSITE" id="PS50294">
    <property type="entry name" value="WD_REPEATS_REGION"/>
    <property type="match status" value="3"/>
</dbReference>
<dbReference type="InterPro" id="IPR036322">
    <property type="entry name" value="WD40_repeat_dom_sf"/>
</dbReference>
<dbReference type="SUPFAM" id="SSF52540">
    <property type="entry name" value="P-loop containing nucleoside triphosphate hydrolases"/>
    <property type="match status" value="1"/>
</dbReference>
<feature type="domain" description="Helicase ATP-binding" evidence="2">
    <location>
        <begin position="22"/>
        <end position="174"/>
    </location>
</feature>
<dbReference type="InterPro" id="IPR011545">
    <property type="entry name" value="DEAD/DEAH_box_helicase_dom"/>
</dbReference>
<dbReference type="EMBL" id="KL662125">
    <property type="protein sequence ID" value="KFM26009.1"/>
    <property type="molecule type" value="Genomic_DNA"/>
</dbReference>
<evidence type="ECO:0000313" key="4">
    <source>
        <dbReference type="Proteomes" id="UP000028924"/>
    </source>
</evidence>
<dbReference type="SMART" id="SM00320">
    <property type="entry name" value="WD40"/>
    <property type="match status" value="4"/>
</dbReference>
<feature type="repeat" description="WD" evidence="1">
    <location>
        <begin position="296"/>
        <end position="337"/>
    </location>
</feature>
<dbReference type="Gene3D" id="2.130.10.10">
    <property type="entry name" value="YVTN repeat-like/Quinoprotein amine dehydrogenase"/>
    <property type="match status" value="2"/>
</dbReference>
<dbReference type="eggNOG" id="KOG0272">
    <property type="taxonomic scope" value="Eukaryota"/>
</dbReference>
<keyword evidence="3" id="KW-0687">Ribonucleoprotein</keyword>
<dbReference type="SUPFAM" id="SSF50978">
    <property type="entry name" value="WD40 repeat-like"/>
    <property type="match status" value="1"/>
</dbReference>
<dbReference type="CDD" id="cd00200">
    <property type="entry name" value="WD40"/>
    <property type="match status" value="1"/>
</dbReference>
<dbReference type="Pfam" id="PF00270">
    <property type="entry name" value="DEAD"/>
    <property type="match status" value="1"/>
</dbReference>
<dbReference type="PROSITE" id="PS51192">
    <property type="entry name" value="HELICASE_ATP_BIND_1"/>
    <property type="match status" value="1"/>
</dbReference>
<evidence type="ECO:0000256" key="1">
    <source>
        <dbReference type="PROSITE-ProRule" id="PRU00221"/>
    </source>
</evidence>
<dbReference type="GO" id="GO:0030621">
    <property type="term" value="F:U4 snRNA binding"/>
    <property type="evidence" value="ECO:0007669"/>
    <property type="project" value="TreeGrafter"/>
</dbReference>
<organism evidence="3 4">
    <name type="scientific">Auxenochlorella protothecoides</name>
    <name type="common">Green microalga</name>
    <name type="synonym">Chlorella protothecoides</name>
    <dbReference type="NCBI Taxonomy" id="3075"/>
    <lineage>
        <taxon>Eukaryota</taxon>
        <taxon>Viridiplantae</taxon>
        <taxon>Chlorophyta</taxon>
        <taxon>core chlorophytes</taxon>
        <taxon>Trebouxiophyceae</taxon>
        <taxon>Chlorellales</taxon>
        <taxon>Chlorellaceae</taxon>
        <taxon>Auxenochlorella</taxon>
    </lineage>
</organism>
<dbReference type="FunFam" id="2.130.10.10:FF:000411">
    <property type="entry name" value="U4/U6 small nuclear ribonucleoprotein Prp4"/>
    <property type="match status" value="1"/>
</dbReference>
<dbReference type="GO" id="GO:0000398">
    <property type="term" value="P:mRNA splicing, via spliceosome"/>
    <property type="evidence" value="ECO:0007669"/>
    <property type="project" value="TreeGrafter"/>
</dbReference>
<dbReference type="Gene3D" id="3.40.50.300">
    <property type="entry name" value="P-loop containing nucleotide triphosphate hydrolases"/>
    <property type="match status" value="2"/>
</dbReference>
<evidence type="ECO:0000259" key="2">
    <source>
        <dbReference type="PROSITE" id="PS51192"/>
    </source>
</evidence>
<dbReference type="PROSITE" id="PS50082">
    <property type="entry name" value="WD_REPEATS_2"/>
    <property type="match status" value="3"/>
</dbReference>
<evidence type="ECO:0000313" key="3">
    <source>
        <dbReference type="EMBL" id="KFM26009.1"/>
    </source>
</evidence>
<proteinExistence type="predicted"/>
<dbReference type="GO" id="GO:0017070">
    <property type="term" value="F:U6 snRNA binding"/>
    <property type="evidence" value="ECO:0007669"/>
    <property type="project" value="TreeGrafter"/>
</dbReference>